<accession>A0ABQ1M219</accession>
<proteinExistence type="predicted"/>
<keyword evidence="2" id="KW-1185">Reference proteome</keyword>
<sequence>MTLRETGPIAATVYRGEAIENTHIAHIAVVQADGRLLYSFGDPSRITLARSAVKPAQALAVVETGALERFGFDETDLALMCASHSSEPRHIERTRQMLAKAQVSEADLRCGGHPPLSDAVYVDWLKRDFKPDAVCSNCSGKHAGMLAGARSIGATISGYELPEHPLQVRVKHTVAEACDLPDDAVQWSLDGCNLPTPAFALDRLARLFAKLAAAADETSSSAAASSSSSSISPRTVALARIYRAMAAHPEWVAGEGRFCTVLMRAFDGALIGKVGADGSYAIGVRSSRQTARLGADGALGIAVKVEDGNIGALYVIVAELLARLDIGSPEQRAQLGAFHAPPMVNTMGIEVGHLAFSLALEAHLRREA</sequence>
<dbReference type="EMBL" id="BMHL01000002">
    <property type="protein sequence ID" value="GGC31871.1"/>
    <property type="molecule type" value="Genomic_DNA"/>
</dbReference>
<dbReference type="InterPro" id="IPR010349">
    <property type="entry name" value="Asparaginase_II"/>
</dbReference>
<dbReference type="PANTHER" id="PTHR42110:SF1">
    <property type="entry name" value="L-ASPARAGINASE, PUTATIVE (AFU_ORTHOLOGUE AFUA_3G11890)-RELATED"/>
    <property type="match status" value="1"/>
</dbReference>
<dbReference type="PANTHER" id="PTHR42110">
    <property type="entry name" value="L-ASPARAGINASE, PUTATIVE (AFU_ORTHOLOGUE AFUA_3G11890)-RELATED"/>
    <property type="match status" value="1"/>
</dbReference>
<reference evidence="2" key="1">
    <citation type="journal article" date="2019" name="Int. J. Syst. Evol. Microbiol.">
        <title>The Global Catalogue of Microorganisms (GCM) 10K type strain sequencing project: providing services to taxonomists for standard genome sequencing and annotation.</title>
        <authorList>
            <consortium name="The Broad Institute Genomics Platform"/>
            <consortium name="The Broad Institute Genome Sequencing Center for Infectious Disease"/>
            <person name="Wu L."/>
            <person name="Ma J."/>
        </authorList>
    </citation>
    <scope>NUCLEOTIDE SEQUENCE [LARGE SCALE GENOMIC DNA]</scope>
    <source>
        <strain evidence="2">CGMCC 1.15103</strain>
    </source>
</reference>
<gene>
    <name evidence="1" type="ORF">GCM10011400_18160</name>
</gene>
<evidence type="ECO:0000313" key="2">
    <source>
        <dbReference type="Proteomes" id="UP000602004"/>
    </source>
</evidence>
<name>A0ABQ1M219_9BURK</name>
<dbReference type="Proteomes" id="UP000602004">
    <property type="component" value="Unassembled WGS sequence"/>
</dbReference>
<comment type="caution">
    <text evidence="1">The sequence shown here is derived from an EMBL/GenBank/DDBJ whole genome shotgun (WGS) entry which is preliminary data.</text>
</comment>
<organism evidence="1 2">
    <name type="scientific">Paraburkholderia caffeinilytica</name>
    <dbReference type="NCBI Taxonomy" id="1761016"/>
    <lineage>
        <taxon>Bacteria</taxon>
        <taxon>Pseudomonadati</taxon>
        <taxon>Pseudomonadota</taxon>
        <taxon>Betaproteobacteria</taxon>
        <taxon>Burkholderiales</taxon>
        <taxon>Burkholderiaceae</taxon>
        <taxon>Paraburkholderia</taxon>
    </lineage>
</organism>
<evidence type="ECO:0000313" key="1">
    <source>
        <dbReference type="EMBL" id="GGC31871.1"/>
    </source>
</evidence>
<dbReference type="RefSeq" id="WP_115782428.1">
    <property type="nucleotide sequence ID" value="NZ_BMHL01000002.1"/>
</dbReference>
<protein>
    <submittedName>
        <fullName evidence="1">Asparaginase</fullName>
    </submittedName>
</protein>
<dbReference type="Pfam" id="PF06089">
    <property type="entry name" value="Asparaginase_II"/>
    <property type="match status" value="1"/>
</dbReference>